<accession>C5BL68</accession>
<evidence type="ECO:0000256" key="1">
    <source>
        <dbReference type="SAM" id="SignalP"/>
    </source>
</evidence>
<dbReference type="AlphaFoldDB" id="C5BL68"/>
<protein>
    <recommendedName>
        <fullName evidence="4">Outer membrane protein</fullName>
    </recommendedName>
</protein>
<proteinExistence type="predicted"/>
<dbReference type="eggNOG" id="COG3637">
    <property type="taxonomic scope" value="Bacteria"/>
</dbReference>
<dbReference type="Proteomes" id="UP000009080">
    <property type="component" value="Chromosome"/>
</dbReference>
<sequence>MSTKTPLKTVKTQVAIAVLLAAPITAHADTLLGIYAGAGVWQADIDGAIGTDSDPITTEELGLDSENNNYFYLALEHPVPVLPNIRLSQTALKHEGAATVSREFTWDNQTFSGEAATATTLDFTMTDVTLYYEILDNWVSLDIGVTGKVLDGEAIVRQPAYNRSETIELSGGLPLLYAMARFDLPLTGLYVAAKANYIGYDDSTVSDADFHIGYRLESVLDVGAELGYRQFKLDLQDFEDATANLTYDGPYLNLAIHF</sequence>
<gene>
    <name evidence="2" type="ordered locus">TERTU_2504</name>
</gene>
<keyword evidence="1" id="KW-0732">Signal</keyword>
<dbReference type="NCBIfam" id="TIGR04219">
    <property type="entry name" value="OMP_w_GlyGly"/>
    <property type="match status" value="1"/>
</dbReference>
<feature type="chain" id="PRO_5002946434" description="Outer membrane protein" evidence="1">
    <location>
        <begin position="29"/>
        <end position="258"/>
    </location>
</feature>
<dbReference type="STRING" id="377629.TERTU_2504"/>
<evidence type="ECO:0000313" key="2">
    <source>
        <dbReference type="EMBL" id="ACR14643.1"/>
    </source>
</evidence>
<organism evidence="2 3">
    <name type="scientific">Teredinibacter turnerae (strain ATCC 39867 / T7901)</name>
    <dbReference type="NCBI Taxonomy" id="377629"/>
    <lineage>
        <taxon>Bacteria</taxon>
        <taxon>Pseudomonadati</taxon>
        <taxon>Pseudomonadota</taxon>
        <taxon>Gammaproteobacteria</taxon>
        <taxon>Cellvibrionales</taxon>
        <taxon>Cellvibrionaceae</taxon>
        <taxon>Teredinibacter</taxon>
    </lineage>
</organism>
<evidence type="ECO:0000313" key="3">
    <source>
        <dbReference type="Proteomes" id="UP000009080"/>
    </source>
</evidence>
<dbReference type="KEGG" id="ttu:TERTU_2504"/>
<dbReference type="HOGENOM" id="CLU_093491_1_0_6"/>
<dbReference type="EMBL" id="CP001614">
    <property type="protein sequence ID" value="ACR14643.1"/>
    <property type="molecule type" value="Genomic_DNA"/>
</dbReference>
<keyword evidence="3" id="KW-1185">Reference proteome</keyword>
<dbReference type="InterPro" id="IPR026387">
    <property type="entry name" value="OMP_w_GlyGly"/>
</dbReference>
<dbReference type="RefSeq" id="WP_015820757.1">
    <property type="nucleotide sequence ID" value="NC_012997.1"/>
</dbReference>
<reference evidence="2 3" key="1">
    <citation type="journal article" date="2009" name="PLoS ONE">
        <title>The complete genome of Teredinibacter turnerae T7901: an intracellular endosymbiont of marine wood-boring bivalves (shipworms).</title>
        <authorList>
            <person name="Yang J.C."/>
            <person name="Madupu R."/>
            <person name="Durkin A.S."/>
            <person name="Ekborg N.A."/>
            <person name="Pedamallu C.S."/>
            <person name="Hostetler J.B."/>
            <person name="Radune D."/>
            <person name="Toms B.S."/>
            <person name="Henrissat B."/>
            <person name="Coutinho P.M."/>
            <person name="Schwarz S."/>
            <person name="Field L."/>
            <person name="Trindade-Silva A.E."/>
            <person name="Soares C.A.G."/>
            <person name="Elshahawi S."/>
            <person name="Hanora A."/>
            <person name="Schmidt E.W."/>
            <person name="Haygood M.G."/>
            <person name="Posfai J."/>
            <person name="Benner J."/>
            <person name="Madinger C."/>
            <person name="Nove J."/>
            <person name="Anton B."/>
            <person name="Chaudhary K."/>
            <person name="Foster J."/>
            <person name="Holman A."/>
            <person name="Kumar S."/>
            <person name="Lessard P.A."/>
            <person name="Luyten Y.A."/>
            <person name="Slatko B."/>
            <person name="Wood N."/>
            <person name="Wu B."/>
            <person name="Teplitski M."/>
            <person name="Mougous J.D."/>
            <person name="Ward N."/>
            <person name="Eisen J.A."/>
            <person name="Badger J.H."/>
            <person name="Distel D.L."/>
        </authorList>
    </citation>
    <scope>NUCLEOTIDE SEQUENCE [LARGE SCALE GENOMIC DNA]</scope>
    <source>
        <strain evidence="3">ATCC 39867 / T7901</strain>
    </source>
</reference>
<feature type="signal peptide" evidence="1">
    <location>
        <begin position="1"/>
        <end position="28"/>
    </location>
</feature>
<name>C5BL68_TERTT</name>
<dbReference type="OrthoDB" id="6708408at2"/>
<evidence type="ECO:0008006" key="4">
    <source>
        <dbReference type="Google" id="ProtNLM"/>
    </source>
</evidence>